<feature type="region of interest" description="Disordered" evidence="1">
    <location>
        <begin position="252"/>
        <end position="286"/>
    </location>
</feature>
<dbReference type="Proteomes" id="UP001485043">
    <property type="component" value="Unassembled WGS sequence"/>
</dbReference>
<gene>
    <name evidence="2" type="ORF">WJX84_010954</name>
</gene>
<evidence type="ECO:0000313" key="2">
    <source>
        <dbReference type="EMBL" id="KAK9866181.1"/>
    </source>
</evidence>
<dbReference type="InterPro" id="IPR013024">
    <property type="entry name" value="GGCT-like"/>
</dbReference>
<dbReference type="CDD" id="cd06661">
    <property type="entry name" value="GGCT_like"/>
    <property type="match status" value="1"/>
</dbReference>
<name>A0AAW1TB64_9CHLO</name>
<protein>
    <submittedName>
        <fullName evidence="2">Uncharacterized protein</fullName>
    </submittedName>
</protein>
<feature type="compositionally biased region" description="Polar residues" evidence="1">
    <location>
        <begin position="259"/>
        <end position="274"/>
    </location>
</feature>
<accession>A0AAW1TB64</accession>
<dbReference type="EMBL" id="JALJOV010000182">
    <property type="protein sequence ID" value="KAK9866181.1"/>
    <property type="molecule type" value="Genomic_DNA"/>
</dbReference>
<comment type="caution">
    <text evidence="2">The sequence shown here is derived from an EMBL/GenBank/DDBJ whole genome shotgun (WGS) entry which is preliminary data.</text>
</comment>
<proteinExistence type="predicted"/>
<dbReference type="AlphaFoldDB" id="A0AAW1TB64"/>
<organism evidence="2 3">
    <name type="scientific">Apatococcus fuscideae</name>
    <dbReference type="NCBI Taxonomy" id="2026836"/>
    <lineage>
        <taxon>Eukaryota</taxon>
        <taxon>Viridiplantae</taxon>
        <taxon>Chlorophyta</taxon>
        <taxon>core chlorophytes</taxon>
        <taxon>Trebouxiophyceae</taxon>
        <taxon>Chlorellales</taxon>
        <taxon>Chlorellaceae</taxon>
        <taxon>Apatococcus</taxon>
    </lineage>
</organism>
<evidence type="ECO:0000256" key="1">
    <source>
        <dbReference type="SAM" id="MobiDB-lite"/>
    </source>
</evidence>
<evidence type="ECO:0000313" key="3">
    <source>
        <dbReference type="Proteomes" id="UP001485043"/>
    </source>
</evidence>
<sequence>MRQASTSRPASASASRSTAAADAARLARAKGYPYTRPESSFVFFNGQAYTFDDSTWQNIQSLHSVQLTADAFSGSVKQLLEQSSVDAASLLAQDQTWTPVLAIGSNAGPSQLARKFPAKLFPHGVLIPALRAVLPDFDVVYAPLVSSYGSATATLEYSPGTKVAVYVTFLTPDLLERMDATEGAYFLCELFNINLRLGISLQDFGLGKQAPESLKFIFQYNHQHGTPHFPILLDGQAAATSPIAIQEIPAADRRETEHSTPSTRLMIKKSSTGSGPKVDLRKGTGCGMQTKSAFGEDRASSSSKKVYAPAGTARVLPDDLTITIGLLIKNSYESEIAELEAELQELREASIPDVQTALWEELDTAEEAETPFKVTKALLAEKEDWLTLEMLFDDWMLAQLGPRMKEAVIYEHLVKELADNPRDFMEEFFRYYPSDTEDEEDDF</sequence>
<reference evidence="2 3" key="1">
    <citation type="journal article" date="2024" name="Nat. Commun.">
        <title>Phylogenomics reveals the evolutionary origins of lichenization in chlorophyte algae.</title>
        <authorList>
            <person name="Puginier C."/>
            <person name="Libourel C."/>
            <person name="Otte J."/>
            <person name="Skaloud P."/>
            <person name="Haon M."/>
            <person name="Grisel S."/>
            <person name="Petersen M."/>
            <person name="Berrin J.G."/>
            <person name="Delaux P.M."/>
            <person name="Dal Grande F."/>
            <person name="Keller J."/>
        </authorList>
    </citation>
    <scope>NUCLEOTIDE SEQUENCE [LARGE SCALE GENOMIC DNA]</scope>
    <source>
        <strain evidence="2 3">SAG 2523</strain>
    </source>
</reference>
<keyword evidence="3" id="KW-1185">Reference proteome</keyword>